<evidence type="ECO:0008006" key="4">
    <source>
        <dbReference type="Google" id="ProtNLM"/>
    </source>
</evidence>
<proteinExistence type="predicted"/>
<dbReference type="AlphaFoldDB" id="A0A5N5DQ34"/>
<keyword evidence="3" id="KW-1185">Reference proteome</keyword>
<accession>A0A5N5DQ34</accession>
<protein>
    <recommendedName>
        <fullName evidence="4">Kelch repeat-containing protein</fullName>
    </recommendedName>
</protein>
<sequence length="166" mass="18071">MVDTAHPHHCPLHLRDSRSKKYVQHPQDPSRAKKASADPTHGPAAIVGDRLFWSSGNYTFDDGTSWSNTSSLYWLRLNDTIDVHGPIDMSLVGSVALPSDALTGGTSPMSGGAAGTFFYDHTMLYAYAGMVGPEANGVDNQLWAFNTTTDEWRLVPVAGGRAHRVW</sequence>
<evidence type="ECO:0000256" key="1">
    <source>
        <dbReference type="SAM" id="MobiDB-lite"/>
    </source>
</evidence>
<comment type="caution">
    <text evidence="2">The sequence shown here is derived from an EMBL/GenBank/DDBJ whole genome shotgun (WGS) entry which is preliminary data.</text>
</comment>
<feature type="region of interest" description="Disordered" evidence="1">
    <location>
        <begin position="1"/>
        <end position="41"/>
    </location>
</feature>
<dbReference type="SUPFAM" id="SSF50965">
    <property type="entry name" value="Galactose oxidase, central domain"/>
    <property type="match status" value="1"/>
</dbReference>
<dbReference type="OrthoDB" id="10251809at2759"/>
<organism evidence="2 3">
    <name type="scientific">Lasiodiplodia theobromae</name>
    <dbReference type="NCBI Taxonomy" id="45133"/>
    <lineage>
        <taxon>Eukaryota</taxon>
        <taxon>Fungi</taxon>
        <taxon>Dikarya</taxon>
        <taxon>Ascomycota</taxon>
        <taxon>Pezizomycotina</taxon>
        <taxon>Dothideomycetes</taxon>
        <taxon>Dothideomycetes incertae sedis</taxon>
        <taxon>Botryosphaeriales</taxon>
        <taxon>Botryosphaeriaceae</taxon>
        <taxon>Lasiodiplodia</taxon>
    </lineage>
</organism>
<dbReference type="EMBL" id="VCHE01000006">
    <property type="protein sequence ID" value="KAB2579740.1"/>
    <property type="molecule type" value="Genomic_DNA"/>
</dbReference>
<name>A0A5N5DQ34_9PEZI</name>
<gene>
    <name evidence="2" type="ORF">DBV05_g1724</name>
</gene>
<dbReference type="InterPro" id="IPR011043">
    <property type="entry name" value="Gal_Oxase/kelch_b-propeller"/>
</dbReference>
<dbReference type="Proteomes" id="UP000325902">
    <property type="component" value="Unassembled WGS sequence"/>
</dbReference>
<evidence type="ECO:0000313" key="3">
    <source>
        <dbReference type="Proteomes" id="UP000325902"/>
    </source>
</evidence>
<evidence type="ECO:0000313" key="2">
    <source>
        <dbReference type="EMBL" id="KAB2579740.1"/>
    </source>
</evidence>
<reference evidence="2 3" key="1">
    <citation type="journal article" date="2019" name="Sci. Rep.">
        <title>A multi-omics analysis of the grapevine pathogen Lasiodiplodia theobromae reveals that temperature affects the expression of virulence- and pathogenicity-related genes.</title>
        <authorList>
            <person name="Felix C."/>
            <person name="Meneses R."/>
            <person name="Goncalves M.F.M."/>
            <person name="Tilleman L."/>
            <person name="Duarte A.S."/>
            <person name="Jorrin-Novo J.V."/>
            <person name="Van de Peer Y."/>
            <person name="Deforce D."/>
            <person name="Van Nieuwerburgh F."/>
            <person name="Esteves A.C."/>
            <person name="Alves A."/>
        </authorList>
    </citation>
    <scope>NUCLEOTIDE SEQUENCE [LARGE SCALE GENOMIC DNA]</scope>
    <source>
        <strain evidence="2 3">LA-SOL3</strain>
    </source>
</reference>